<feature type="binding site" evidence="12">
    <location>
        <position position="88"/>
    </location>
    <ligand>
        <name>FAD</name>
        <dbReference type="ChEBI" id="CHEBI:57692"/>
    </ligand>
</feature>
<dbReference type="FunFam" id="3.50.50.60:FF:000190">
    <property type="entry name" value="Thioredoxin reductase"/>
    <property type="match status" value="1"/>
</dbReference>
<feature type="binding site" evidence="12">
    <location>
        <position position="302"/>
    </location>
    <ligand>
        <name>NAD(+)</name>
        <dbReference type="ChEBI" id="CHEBI:57540"/>
    </ligand>
</feature>
<evidence type="ECO:0000256" key="4">
    <source>
        <dbReference type="ARBA" id="ARBA00022630"/>
    </source>
</evidence>
<dbReference type="PIRSF" id="PIRSF000350">
    <property type="entry name" value="Mercury_reductase_MerA"/>
    <property type="match status" value="1"/>
</dbReference>
<evidence type="ECO:0000256" key="9">
    <source>
        <dbReference type="ARBA" id="ARBA00023284"/>
    </source>
</evidence>
<evidence type="ECO:0000259" key="16">
    <source>
        <dbReference type="Pfam" id="PF07992"/>
    </source>
</evidence>
<dbReference type="EMBL" id="AAEE01000005">
    <property type="protein sequence ID" value="EAK88893.1"/>
    <property type="molecule type" value="Genomic_DNA"/>
</dbReference>
<dbReference type="PANTHER" id="PTHR42737:SF7">
    <property type="entry name" value="THIOREDOXIN-DISULFIDE REDUCTASE"/>
    <property type="match status" value="1"/>
</dbReference>
<evidence type="ECO:0000256" key="11">
    <source>
        <dbReference type="PIRSR" id="PIRSR000350-2"/>
    </source>
</evidence>
<keyword evidence="18" id="KW-1185">Reference proteome</keyword>
<dbReference type="InterPro" id="IPR001100">
    <property type="entry name" value="Pyr_nuc-diS_OxRdtase"/>
</dbReference>
<evidence type="ECO:0000256" key="6">
    <source>
        <dbReference type="ARBA" id="ARBA00022857"/>
    </source>
</evidence>
<feature type="domain" description="Pyridine nucleotide-disulphide oxidoreductase dimerisation" evidence="15">
    <location>
        <begin position="378"/>
        <end position="501"/>
    </location>
</feature>
<dbReference type="AlphaFoldDB" id="Q5CT58"/>
<keyword evidence="12" id="KW-0520">NAD</keyword>
<dbReference type="PROSITE" id="PS00076">
    <property type="entry name" value="PYRIDINE_REDOX_1"/>
    <property type="match status" value="1"/>
</dbReference>
<comment type="similarity">
    <text evidence="1 14">Belongs to the class-I pyridine nucleotide-disulfide oxidoreductase family.</text>
</comment>
<name>Q5CT58_CRYPI</name>
<dbReference type="InterPro" id="IPR004099">
    <property type="entry name" value="Pyr_nucl-diS_OxRdtase_dimer"/>
</dbReference>
<evidence type="ECO:0000259" key="15">
    <source>
        <dbReference type="Pfam" id="PF02852"/>
    </source>
</evidence>
<accession>Q5CT58</accession>
<dbReference type="Pfam" id="PF07992">
    <property type="entry name" value="Pyr_redox_2"/>
    <property type="match status" value="1"/>
</dbReference>
<dbReference type="RefSeq" id="XP_626611.1">
    <property type="nucleotide sequence ID" value="XM_626611.1"/>
</dbReference>
<evidence type="ECO:0000256" key="13">
    <source>
        <dbReference type="PIRSR" id="PIRSR000350-4"/>
    </source>
</evidence>
<feature type="active site" description="Proton acceptor" evidence="11">
    <location>
        <position position="494"/>
    </location>
</feature>
<organism evidence="17 18">
    <name type="scientific">Cryptosporidium parvum (strain Iowa II)</name>
    <dbReference type="NCBI Taxonomy" id="353152"/>
    <lineage>
        <taxon>Eukaryota</taxon>
        <taxon>Sar</taxon>
        <taxon>Alveolata</taxon>
        <taxon>Apicomplexa</taxon>
        <taxon>Conoidasida</taxon>
        <taxon>Coccidia</taxon>
        <taxon>Eucoccidiorida</taxon>
        <taxon>Eimeriorina</taxon>
        <taxon>Cryptosporidiidae</taxon>
        <taxon>Cryptosporidium</taxon>
    </lineage>
</organism>
<keyword evidence="7 14" id="KW-0560">Oxidoreductase</keyword>
<dbReference type="GO" id="GO:0004791">
    <property type="term" value="F:thioredoxin-disulfide reductase (NADPH) activity"/>
    <property type="evidence" value="ECO:0007669"/>
    <property type="project" value="UniProtKB-EC"/>
</dbReference>
<keyword evidence="8" id="KW-1015">Disulfide bond</keyword>
<dbReference type="PRINTS" id="PR00411">
    <property type="entry name" value="PNDRDTASEI"/>
</dbReference>
<dbReference type="InterPro" id="IPR023753">
    <property type="entry name" value="FAD/NAD-binding_dom"/>
</dbReference>
<evidence type="ECO:0000313" key="17">
    <source>
        <dbReference type="EMBL" id="EAK88893.1"/>
    </source>
</evidence>
<dbReference type="InterPro" id="IPR016156">
    <property type="entry name" value="FAD/NAD-linked_Rdtase_dimer_sf"/>
</dbReference>
<dbReference type="SUPFAM" id="SSF51905">
    <property type="entry name" value="FAD/NAD(P)-binding domain"/>
    <property type="match status" value="1"/>
</dbReference>
<dbReference type="GO" id="GO:0005829">
    <property type="term" value="C:cytosol"/>
    <property type="evidence" value="ECO:0007669"/>
    <property type="project" value="TreeGrafter"/>
</dbReference>
<dbReference type="GO" id="GO:0045454">
    <property type="term" value="P:cell redox homeostasis"/>
    <property type="evidence" value="ECO:0007669"/>
    <property type="project" value="InterPro"/>
</dbReference>
<dbReference type="FunCoup" id="Q5CT58">
    <property type="interactions" value="136"/>
</dbReference>
<keyword evidence="12" id="KW-0547">Nucleotide-binding</keyword>
<keyword evidence="6" id="KW-0521">NADP</keyword>
<keyword evidence="4 14" id="KW-0285">Flavoprotein</keyword>
<dbReference type="InterPro" id="IPR046952">
    <property type="entry name" value="GSHR/TRXR-like"/>
</dbReference>
<evidence type="ECO:0000256" key="12">
    <source>
        <dbReference type="PIRSR" id="PIRSR000350-3"/>
    </source>
</evidence>
<dbReference type="GO" id="GO:0050660">
    <property type="term" value="F:flavin adenine dinucleotide binding"/>
    <property type="evidence" value="ECO:0007669"/>
    <property type="project" value="InterPro"/>
</dbReference>
<feature type="disulfide bond" description="Redox-active" evidence="13">
    <location>
        <begin position="79"/>
        <end position="84"/>
    </location>
</feature>
<feature type="non-terminal residue" evidence="17">
    <location>
        <position position="1"/>
    </location>
</feature>
<evidence type="ECO:0000256" key="5">
    <source>
        <dbReference type="ARBA" id="ARBA00022827"/>
    </source>
</evidence>
<evidence type="ECO:0000256" key="2">
    <source>
        <dbReference type="ARBA" id="ARBA00012610"/>
    </source>
</evidence>
<dbReference type="InterPro" id="IPR006338">
    <property type="entry name" value="Thioredoxin/glutathione_Rdtase"/>
</dbReference>
<evidence type="ECO:0000256" key="7">
    <source>
        <dbReference type="ARBA" id="ARBA00023002"/>
    </source>
</evidence>
<proteinExistence type="inferred from homology"/>
<dbReference type="GO" id="GO:0005739">
    <property type="term" value="C:mitochondrion"/>
    <property type="evidence" value="ECO:0007669"/>
    <property type="project" value="TreeGrafter"/>
</dbReference>
<comment type="function">
    <text evidence="10">Catalyzes the transfer of electrons from NADPH to thioredoxins TRX1, TRX2 and TRX3, which in turn act as reductants of disulfide containing proteins. Able to reduce nitroglutathione (GSNO), a compound involved in the transport of nitric oxide (NO); however, TRX1 is more efficient in reducing GSNO. Has no catalytic activity towards oxidized glutathione (GSSG).</text>
</comment>
<protein>
    <recommendedName>
        <fullName evidence="3">Thioredoxin reductase</fullName>
        <ecNumber evidence="2">1.8.1.9</ecNumber>
    </recommendedName>
</protein>
<reference evidence="17 18" key="1">
    <citation type="journal article" date="2004" name="Science">
        <title>Complete genome sequence of the apicomplexan, Cryptosporidium parvum.</title>
        <authorList>
            <person name="Abrahamsen M.S."/>
            <person name="Templeton T.J."/>
            <person name="Enomoto S."/>
            <person name="Abrahante J.E."/>
            <person name="Zhu G."/>
            <person name="Lancto C.A."/>
            <person name="Deng M."/>
            <person name="Liu C."/>
            <person name="Widmer G."/>
            <person name="Tzipori S."/>
            <person name="Buck G.A."/>
            <person name="Xu P."/>
            <person name="Bankier A.T."/>
            <person name="Dear P.H."/>
            <person name="Konfortov B.A."/>
            <person name="Spriggs H.F."/>
            <person name="Iyer L."/>
            <person name="Anantharaman V."/>
            <person name="Aravind L."/>
            <person name="Kapur V."/>
        </authorList>
    </citation>
    <scope>NUCLEOTIDE SEQUENCE [LARGE SCALE GENOMIC DNA]</scope>
    <source>
        <strain evidence="18">Iowa II</strain>
    </source>
</reference>
<evidence type="ECO:0000256" key="10">
    <source>
        <dbReference type="ARBA" id="ARBA00053237"/>
    </source>
</evidence>
<evidence type="ECO:0000313" key="18">
    <source>
        <dbReference type="Proteomes" id="UP000006726"/>
    </source>
</evidence>
<dbReference type="PANTHER" id="PTHR42737">
    <property type="entry name" value="GLUTATHIONE REDUCTASE"/>
    <property type="match status" value="1"/>
</dbReference>
<dbReference type="KEGG" id="cpv:cgd2_4320"/>
<dbReference type="InterPro" id="IPR036188">
    <property type="entry name" value="FAD/NAD-bd_sf"/>
</dbReference>
<feature type="binding site" evidence="12">
    <location>
        <begin position="216"/>
        <end position="223"/>
    </location>
    <ligand>
        <name>NAD(+)</name>
        <dbReference type="ChEBI" id="CHEBI:57540"/>
    </ligand>
</feature>
<dbReference type="GO" id="GO:0034599">
    <property type="term" value="P:cellular response to oxidative stress"/>
    <property type="evidence" value="ECO:0007669"/>
    <property type="project" value="TreeGrafter"/>
</dbReference>
<feature type="binding site" evidence="12">
    <location>
        <position position="342"/>
    </location>
    <ligand>
        <name>FAD</name>
        <dbReference type="ChEBI" id="CHEBI:57692"/>
    </ligand>
</feature>
<dbReference type="PRINTS" id="PR00368">
    <property type="entry name" value="FADPNR"/>
</dbReference>
<evidence type="ECO:0000256" key="3">
    <source>
        <dbReference type="ARBA" id="ARBA00018719"/>
    </source>
</evidence>
<dbReference type="InParanoid" id="Q5CT58"/>
<dbReference type="OrthoDB" id="5956163at2759"/>
<evidence type="ECO:0000256" key="8">
    <source>
        <dbReference type="ARBA" id="ARBA00023157"/>
    </source>
</evidence>
<comment type="caution">
    <text evidence="17">The sequence shown here is derived from an EMBL/GenBank/DDBJ whole genome shotgun (WGS) entry which is preliminary data.</text>
</comment>
<comment type="cofactor">
    <cofactor evidence="12">
        <name>FAD</name>
        <dbReference type="ChEBI" id="CHEBI:57692"/>
    </cofactor>
    <text evidence="12">Binds 1 FAD per subunit.</text>
</comment>
<dbReference type="Pfam" id="PF02852">
    <property type="entry name" value="Pyr_redox_dim"/>
    <property type="match status" value="1"/>
</dbReference>
<dbReference type="NCBIfam" id="TIGR01438">
    <property type="entry name" value="TGR"/>
    <property type="match status" value="1"/>
</dbReference>
<dbReference type="GeneID" id="3373690"/>
<dbReference type="InterPro" id="IPR012999">
    <property type="entry name" value="Pyr_OxRdtase_I_AS"/>
</dbReference>
<dbReference type="GO" id="GO:0006749">
    <property type="term" value="P:glutathione metabolic process"/>
    <property type="evidence" value="ECO:0007669"/>
    <property type="project" value="TreeGrafter"/>
</dbReference>
<dbReference type="GO" id="GO:0004362">
    <property type="term" value="F:glutathione-disulfide reductase (NADPH) activity"/>
    <property type="evidence" value="ECO:0007669"/>
    <property type="project" value="TreeGrafter"/>
</dbReference>
<dbReference type="OMA" id="NYHKLAD"/>
<keyword evidence="5 12" id="KW-0274">FAD</keyword>
<dbReference type="Gene3D" id="3.50.50.60">
    <property type="entry name" value="FAD/NAD(P)-binding domain"/>
    <property type="match status" value="1"/>
</dbReference>
<dbReference type="EC" id="1.8.1.9" evidence="2"/>
<keyword evidence="9 14" id="KW-0676">Redox-active center</keyword>
<dbReference type="STRING" id="353152.Q5CT58"/>
<sequence length="526" mass="56945">FFVRVMKFTLVTILFLIFMKKAKIVMADLTFMYDLVVIGGGSGGMAAAKEAAKYGKKVALFDFVKPSTQGTKWGLGGTCVNVGCVPKKLMHYSALIASSIHHDAQMFGHKTSSSFEWGKLVETLRNHIRMLNFSYRTGLRVGNVEYINALAKLIDPHSVEYEDNGQKKTITSRYILLATGGRPSIPETVPGAIQYSITSDDIFFLSKSPGKTLVIGASYIGLETAGFLNELGFDTTVAMRSIPLRGFDRQCSEKIVEYMKATGTKFLVGVVPINIEKVNENIKVSFSDGSVEEFETVLYATGRNPDVKGLNLNAIGVEVSDSGKIIAPKDATSVPSIFAVGDIVEGRPELTPVAVKAGILLARRLFAGSNEFIDYDFVPTTVFTPIEYGHVGLSSEAAIAKYGEDDIEEYLSEFSTLEIAAAHREKPEHLRENEMDFALPLNCLAKLVVVKSQGEKVVGFHFVGPNAGEITQGFSLAVKLGATKKDFDDMIGIHPTDAEVFGILEVTKRSGESFVSSGGCGGGKCG</sequence>
<gene>
    <name evidence="17" type="ORF">cgd2_4320</name>
</gene>
<evidence type="ECO:0000256" key="14">
    <source>
        <dbReference type="RuleBase" id="RU003691"/>
    </source>
</evidence>
<evidence type="ECO:0000256" key="1">
    <source>
        <dbReference type="ARBA" id="ARBA00007532"/>
    </source>
</evidence>
<feature type="domain" description="FAD/NAD(P)-binding" evidence="16">
    <location>
        <begin position="33"/>
        <end position="358"/>
    </location>
</feature>
<dbReference type="SUPFAM" id="SSF55424">
    <property type="entry name" value="FAD/NAD-linked reductases, dimerisation (C-terminal) domain"/>
    <property type="match status" value="1"/>
</dbReference>
<dbReference type="Proteomes" id="UP000006726">
    <property type="component" value="Chromosome 2"/>
</dbReference>